<dbReference type="Proteomes" id="UP000434172">
    <property type="component" value="Unassembled WGS sequence"/>
</dbReference>
<dbReference type="EMBL" id="WOWK01000193">
    <property type="protein sequence ID" value="KAF0315630.1"/>
    <property type="molecule type" value="Genomic_DNA"/>
</dbReference>
<accession>A0A8H3VWE1</accession>
<gene>
    <name evidence="2" type="ORF">GQ607_017117</name>
</gene>
<evidence type="ECO:0000313" key="2">
    <source>
        <dbReference type="EMBL" id="KAF0315630.1"/>
    </source>
</evidence>
<dbReference type="AlphaFoldDB" id="A0A8H3VWE1"/>
<reference evidence="2 3" key="1">
    <citation type="submission" date="2019-12" db="EMBL/GenBank/DDBJ databases">
        <title>A genome sequence resource for the geographically widespread anthracnose pathogen Colletotrichum asianum.</title>
        <authorList>
            <person name="Meng Y."/>
        </authorList>
    </citation>
    <scope>NUCLEOTIDE SEQUENCE [LARGE SCALE GENOMIC DNA]</scope>
    <source>
        <strain evidence="2 3">ICMP 18580</strain>
    </source>
</reference>
<organism evidence="2 3">
    <name type="scientific">Colletotrichum asianum</name>
    <dbReference type="NCBI Taxonomy" id="702518"/>
    <lineage>
        <taxon>Eukaryota</taxon>
        <taxon>Fungi</taxon>
        <taxon>Dikarya</taxon>
        <taxon>Ascomycota</taxon>
        <taxon>Pezizomycotina</taxon>
        <taxon>Sordariomycetes</taxon>
        <taxon>Hypocreomycetidae</taxon>
        <taxon>Glomerellales</taxon>
        <taxon>Glomerellaceae</taxon>
        <taxon>Colletotrichum</taxon>
        <taxon>Colletotrichum gloeosporioides species complex</taxon>
    </lineage>
</organism>
<keyword evidence="3" id="KW-1185">Reference proteome</keyword>
<dbReference type="OrthoDB" id="4848154at2759"/>
<feature type="region of interest" description="Disordered" evidence="1">
    <location>
        <begin position="1"/>
        <end position="126"/>
    </location>
</feature>
<feature type="compositionally biased region" description="Low complexity" evidence="1">
    <location>
        <begin position="26"/>
        <end position="38"/>
    </location>
</feature>
<evidence type="ECO:0000313" key="3">
    <source>
        <dbReference type="Proteomes" id="UP000434172"/>
    </source>
</evidence>
<protein>
    <submittedName>
        <fullName evidence="2">Uncharacterized protein</fullName>
    </submittedName>
</protein>
<comment type="caution">
    <text evidence="2">The sequence shown here is derived from an EMBL/GenBank/DDBJ whole genome shotgun (WGS) entry which is preliminary data.</text>
</comment>
<feature type="compositionally biased region" description="Low complexity" evidence="1">
    <location>
        <begin position="59"/>
        <end position="79"/>
    </location>
</feature>
<evidence type="ECO:0000256" key="1">
    <source>
        <dbReference type="SAM" id="MobiDB-lite"/>
    </source>
</evidence>
<feature type="compositionally biased region" description="Polar residues" evidence="1">
    <location>
        <begin position="95"/>
        <end position="109"/>
    </location>
</feature>
<proteinExistence type="predicted"/>
<name>A0A8H3VWE1_9PEZI</name>
<sequence length="255" mass="27618">MPPTKSTPKPISRLPEDPFTNITQTLPPFNFLNLPLLPRRTSFEIIAEPDSQPSPPNTSPSQRTSQTPPRSTPDYKTPNPSSPKTPSPSIRGDPHSNTSKRTPSSTASKRSLDTEGDVKMGNGAYTSPDRRYLQSLQAANTLQSQIQAAVHNNFEFERARFAEDVRAAVLDSLADEVAERVDVAIVAAAGEPEGSELDAVVAVRERLRRMGEEGLVRVFCTQEMLGVLRQVVGVVEGELGVGVAGWTLVGNDSSE</sequence>